<proteinExistence type="predicted"/>
<dbReference type="EMBL" id="CP008706">
    <property type="protein sequence ID" value="AKA30638.1"/>
    <property type="molecule type" value="Genomic_DNA"/>
</dbReference>
<gene>
    <name evidence="1" type="ORF">ABUW_0878</name>
</gene>
<protein>
    <submittedName>
        <fullName evidence="1">Uncharacterized protein</fullName>
    </submittedName>
</protein>
<dbReference type="Proteomes" id="UP000032746">
    <property type="component" value="Chromosome"/>
</dbReference>
<name>A0A0D5YFG4_ACIBA</name>
<evidence type="ECO:0000313" key="1">
    <source>
        <dbReference type="EMBL" id="AKA30638.1"/>
    </source>
</evidence>
<dbReference type="PATRIC" id="fig|470.1345.peg.846"/>
<dbReference type="AlphaFoldDB" id="A0A0D5YFG4"/>
<sequence>MNEAKYFSLKGNIYKRLNINLFIKISISHKALLFHLKE</sequence>
<accession>A0A0D5YFG4</accession>
<reference evidence="1 2" key="1">
    <citation type="journal article" date="2015" name="J. Bacteriol.">
        <title>Resources for Genetic and Genomic Analysis of Emerging Pathogen Acinetobacter baumannii.</title>
        <authorList>
            <person name="Gallagher L.A."/>
            <person name="Ramage E."/>
            <person name="Weiss E.J."/>
            <person name="Radey M."/>
            <person name="Hayden H.S."/>
            <person name="Held K.G."/>
            <person name="Huse H.K."/>
            <person name="Zurawski D.V."/>
            <person name="Brittnacher M.J."/>
            <person name="Manoil C."/>
        </authorList>
    </citation>
    <scope>NUCLEOTIDE SEQUENCE [LARGE SCALE GENOMIC DNA]</scope>
    <source>
        <strain evidence="1 2">AB5075-UW</strain>
    </source>
</reference>
<evidence type="ECO:0000313" key="2">
    <source>
        <dbReference type="Proteomes" id="UP000032746"/>
    </source>
</evidence>
<reference evidence="2" key="2">
    <citation type="submission" date="2015-03" db="EMBL/GenBank/DDBJ databases">
        <authorList>
            <person name="Gallagher L.A."/>
            <person name="Hayden H.S."/>
            <person name="Weiss E.J."/>
            <person name="Hager K.R."/>
            <person name="Ramage E."/>
            <person name="Radey M.R."/>
            <person name="Bydalek R."/>
            <person name="Manoil C."/>
            <person name="Miller S.I."/>
            <person name="Brittnacher M.J."/>
        </authorList>
    </citation>
    <scope>NUCLEOTIDE SEQUENCE [LARGE SCALE GENOMIC DNA]</scope>
    <source>
        <strain evidence="2">AB5075-UW</strain>
    </source>
</reference>
<organism evidence="1 2">
    <name type="scientific">Acinetobacter baumannii</name>
    <dbReference type="NCBI Taxonomy" id="470"/>
    <lineage>
        <taxon>Bacteria</taxon>
        <taxon>Pseudomonadati</taxon>
        <taxon>Pseudomonadota</taxon>
        <taxon>Gammaproteobacteria</taxon>
        <taxon>Moraxellales</taxon>
        <taxon>Moraxellaceae</taxon>
        <taxon>Acinetobacter</taxon>
        <taxon>Acinetobacter calcoaceticus/baumannii complex</taxon>
    </lineage>
</organism>